<reference evidence="12" key="1">
    <citation type="journal article" date="2019" name="Int. J. Syst. Evol. Microbiol.">
        <title>The Global Catalogue of Microorganisms (GCM) 10K type strain sequencing project: providing services to taxonomists for standard genome sequencing and annotation.</title>
        <authorList>
            <consortium name="The Broad Institute Genomics Platform"/>
            <consortium name="The Broad Institute Genome Sequencing Center for Infectious Disease"/>
            <person name="Wu L."/>
            <person name="Ma J."/>
        </authorList>
    </citation>
    <scope>NUCLEOTIDE SEQUENCE [LARGE SCALE GENOMIC DNA]</scope>
    <source>
        <strain evidence="12">NBRC 112502</strain>
    </source>
</reference>
<evidence type="ECO:0000256" key="5">
    <source>
        <dbReference type="ARBA" id="ARBA00022723"/>
    </source>
</evidence>
<evidence type="ECO:0000256" key="4">
    <source>
        <dbReference type="ARBA" id="ARBA00022660"/>
    </source>
</evidence>
<keyword evidence="2" id="KW-0813">Transport</keyword>
<comment type="cofactor">
    <cofactor evidence="1">
        <name>heme c</name>
        <dbReference type="ChEBI" id="CHEBI:61717"/>
    </cofactor>
</comment>
<feature type="domain" description="Cytochrome c" evidence="10">
    <location>
        <begin position="334"/>
        <end position="420"/>
    </location>
</feature>
<evidence type="ECO:0000259" key="10">
    <source>
        <dbReference type="PROSITE" id="PS51007"/>
    </source>
</evidence>
<dbReference type="PROSITE" id="PS51007">
    <property type="entry name" value="CYTC"/>
    <property type="match status" value="3"/>
</dbReference>
<feature type="signal peptide" evidence="9">
    <location>
        <begin position="1"/>
        <end position="39"/>
    </location>
</feature>
<dbReference type="PRINTS" id="PR00605">
    <property type="entry name" value="CYTCHROMECIC"/>
</dbReference>
<dbReference type="EMBL" id="BSOS01000065">
    <property type="protein sequence ID" value="GLR67396.1"/>
    <property type="molecule type" value="Genomic_DNA"/>
</dbReference>
<feature type="domain" description="Cytochrome c" evidence="10">
    <location>
        <begin position="58"/>
        <end position="167"/>
    </location>
</feature>
<organism evidence="11 12">
    <name type="scientific">Acidocella aquatica</name>
    <dbReference type="NCBI Taxonomy" id="1922313"/>
    <lineage>
        <taxon>Bacteria</taxon>
        <taxon>Pseudomonadati</taxon>
        <taxon>Pseudomonadota</taxon>
        <taxon>Alphaproteobacteria</taxon>
        <taxon>Acetobacterales</taxon>
        <taxon>Acidocellaceae</taxon>
        <taxon>Acidocella</taxon>
    </lineage>
</organism>
<feature type="domain" description="Cytochrome c" evidence="10">
    <location>
        <begin position="209"/>
        <end position="318"/>
    </location>
</feature>
<keyword evidence="6" id="KW-0249">Electron transport</keyword>
<keyword evidence="4" id="KW-0679">Respiratory chain</keyword>
<dbReference type="Proteomes" id="UP001156641">
    <property type="component" value="Unassembled WGS sequence"/>
</dbReference>
<dbReference type="PANTHER" id="PTHR35008:SF8">
    <property type="entry name" value="ALCOHOL DEHYDROGENASE CYTOCHROME C SUBUNIT"/>
    <property type="match status" value="1"/>
</dbReference>
<dbReference type="SUPFAM" id="SSF46626">
    <property type="entry name" value="Cytochrome c"/>
    <property type="match status" value="3"/>
</dbReference>
<dbReference type="InterPro" id="IPR036909">
    <property type="entry name" value="Cyt_c-like_dom_sf"/>
</dbReference>
<evidence type="ECO:0000256" key="7">
    <source>
        <dbReference type="ARBA" id="ARBA00023004"/>
    </source>
</evidence>
<keyword evidence="3 8" id="KW-0349">Heme</keyword>
<dbReference type="InterPro" id="IPR008168">
    <property type="entry name" value="Cyt_C_IC"/>
</dbReference>
<dbReference type="Gene3D" id="1.10.760.10">
    <property type="entry name" value="Cytochrome c-like domain"/>
    <property type="match status" value="2"/>
</dbReference>
<keyword evidence="12" id="KW-1185">Reference proteome</keyword>
<dbReference type="InterPro" id="IPR051459">
    <property type="entry name" value="Cytochrome_c-type_DH"/>
</dbReference>
<evidence type="ECO:0000256" key="2">
    <source>
        <dbReference type="ARBA" id="ARBA00022448"/>
    </source>
</evidence>
<keyword evidence="7 8" id="KW-0408">Iron</keyword>
<dbReference type="Pfam" id="PF00034">
    <property type="entry name" value="Cytochrom_C"/>
    <property type="match status" value="1"/>
</dbReference>
<comment type="caution">
    <text evidence="11">The sequence shown here is derived from an EMBL/GenBank/DDBJ whole genome shotgun (WGS) entry which is preliminary data.</text>
</comment>
<keyword evidence="9" id="KW-0732">Signal</keyword>
<gene>
    <name evidence="11" type="ORF">GCM10010909_20770</name>
</gene>
<dbReference type="RefSeq" id="WP_284258128.1">
    <property type="nucleotide sequence ID" value="NZ_BSOS01000065.1"/>
</dbReference>
<dbReference type="PANTHER" id="PTHR35008">
    <property type="entry name" value="BLL4482 PROTEIN-RELATED"/>
    <property type="match status" value="1"/>
</dbReference>
<evidence type="ECO:0000256" key="6">
    <source>
        <dbReference type="ARBA" id="ARBA00022982"/>
    </source>
</evidence>
<keyword evidence="5 8" id="KW-0479">Metal-binding</keyword>
<evidence type="ECO:0000313" key="11">
    <source>
        <dbReference type="EMBL" id="GLR67396.1"/>
    </source>
</evidence>
<evidence type="ECO:0000313" key="12">
    <source>
        <dbReference type="Proteomes" id="UP001156641"/>
    </source>
</evidence>
<accession>A0ABQ6A967</accession>
<evidence type="ECO:0000256" key="1">
    <source>
        <dbReference type="ARBA" id="ARBA00001926"/>
    </source>
</evidence>
<name>A0ABQ6A967_9PROT</name>
<evidence type="ECO:0000256" key="9">
    <source>
        <dbReference type="SAM" id="SignalP"/>
    </source>
</evidence>
<feature type="chain" id="PRO_5045748682" description="Cytochrome c domain-containing protein" evidence="9">
    <location>
        <begin position="40"/>
        <end position="552"/>
    </location>
</feature>
<evidence type="ECO:0000256" key="3">
    <source>
        <dbReference type="ARBA" id="ARBA00022617"/>
    </source>
</evidence>
<proteinExistence type="predicted"/>
<dbReference type="InterPro" id="IPR009056">
    <property type="entry name" value="Cyt_c-like_dom"/>
</dbReference>
<sequence>MGPIMPLALPKFRPARPVIALAALALLLGGAAFSRFASADDTADYPAASLSAPTDPAALIARGKYLTAAADCMPCHTGPNHAPFSGGLVMATPFGGLATPNITPDKATGIGNWSDADFYNAVHYGDAPGRSYLVFPKFLYPAMPYTSYTKLSYADVMAIKAYLFSLPPVSVAPTPSSMAFPFNQRPVLLGWRIMFFRAGPLHMDPSWDDSMKNGAYLTEALGHCGECHTPRNLLSAMMLDKAYAGAPIDAYFAPNISSDKQYGVGGWAQSDLVAYLHDDGNMVKGSPYAAMGEVVDNSTSQIPVSDDVDIANYLQNVTKPQHVPPTPAVANAPASIALGATVYTANCAGCHGKTGGGMAPIIPNLAGNDSVTASEPTNVIGAVLSGLDAWRTNGPAMPAFAASLSDEQIAAVTNYVRTSMGNNATADATPHDVMELRDIAVVPPSANKAADLFGCPRVSPAGGATSIADPGSDLLNSYADATPATMPNRTRTLISAIRAGNATISNADLTNDLIAAYCPVVANQAGLSQDAKHQAMINFIASAQPLINAAAN</sequence>
<protein>
    <recommendedName>
        <fullName evidence="10">Cytochrome c domain-containing protein</fullName>
    </recommendedName>
</protein>
<evidence type="ECO:0000256" key="8">
    <source>
        <dbReference type="PROSITE-ProRule" id="PRU00433"/>
    </source>
</evidence>